<dbReference type="InterPro" id="IPR004839">
    <property type="entry name" value="Aminotransferase_I/II_large"/>
</dbReference>
<proteinExistence type="inferred from homology"/>
<reference evidence="7 8" key="1">
    <citation type="submission" date="2018-08" db="EMBL/GenBank/DDBJ databases">
        <title>Whole genome sequence analysis of Dermacoccus abyssi bacteria isolated from Deep Mariana trench Micromonospora spp reveals genes involved in the environmental adaptation and production of secondary metabolites.</title>
        <authorList>
            <person name="Abdel-Mageed W.M."/>
            <person name="Lehri B."/>
            <person name="Nouioui I."/>
            <person name="Goodfellow I."/>
            <person name="Jaspars M."/>
            <person name="Karlyshev A."/>
        </authorList>
    </citation>
    <scope>NUCLEOTIDE SEQUENCE [LARGE SCALE GENOMIC DNA]</scope>
    <source>
        <strain evidence="7 8">MT1.1</strain>
    </source>
</reference>
<dbReference type="PANTHER" id="PTHR46383:SF2">
    <property type="entry name" value="AMINOTRANSFERASE"/>
    <property type="match status" value="1"/>
</dbReference>
<keyword evidence="3 7" id="KW-0032">Aminotransferase</keyword>
<dbReference type="EMBL" id="QWLM01000002">
    <property type="protein sequence ID" value="RHW47556.1"/>
    <property type="molecule type" value="Genomic_DNA"/>
</dbReference>
<name>A0A417ZA81_9MICO</name>
<dbReference type="InterPro" id="IPR015421">
    <property type="entry name" value="PyrdxlP-dep_Trfase_major"/>
</dbReference>
<comment type="caution">
    <text evidence="7">The sequence shown here is derived from an EMBL/GenBank/DDBJ whole genome shotgun (WGS) entry which is preliminary data.</text>
</comment>
<dbReference type="InterPro" id="IPR015424">
    <property type="entry name" value="PyrdxlP-dep_Trfase"/>
</dbReference>
<evidence type="ECO:0000313" key="7">
    <source>
        <dbReference type="EMBL" id="RHW47556.1"/>
    </source>
</evidence>
<dbReference type="GO" id="GO:0008483">
    <property type="term" value="F:transaminase activity"/>
    <property type="evidence" value="ECO:0007669"/>
    <property type="project" value="UniProtKB-KW"/>
</dbReference>
<dbReference type="AlphaFoldDB" id="A0A417ZA81"/>
<sequence length="391" mass="43204">MARFISSRYQGDSSTQMSVFADRAREFDDVINFSLGDPDLTTNEGVIDAAAADAKAGHTHYTSSLGDPELREAIVEMYCTDHALKRPVDDVMVTTSGCHAMWLVMETLLDDGDEVLVIEPYFTPYPHQVRLARGVPVFVPTRKENGFQVTREDLEAAVTPRTRALIVNTPCNPTGVSWSRAALETVAEVAKEHDLVVIADDIYTSFTYTEPFVPFASLPGMGERTITVGSFSKDFMMTGWRVGWIMAPAEFVSTARDVNESNVFTAPSVSQRAALHALERRHELQPPVKELYRRRLERAYERVRALANMDALAPQGAIYLWADIRATGLTSVECAARIVEEAHILTIPGTAFGESGEGFLRLAVTVGEQRIDEAFDRLARMSIFSDSAAGE</sequence>
<comment type="cofactor">
    <cofactor evidence="1">
        <name>pyridoxal 5'-phosphate</name>
        <dbReference type="ChEBI" id="CHEBI:597326"/>
    </cofactor>
</comment>
<evidence type="ECO:0000256" key="1">
    <source>
        <dbReference type="ARBA" id="ARBA00001933"/>
    </source>
</evidence>
<gene>
    <name evidence="7" type="ORF">D1832_02325</name>
</gene>
<dbReference type="Proteomes" id="UP000285376">
    <property type="component" value="Unassembled WGS sequence"/>
</dbReference>
<dbReference type="GO" id="GO:0030170">
    <property type="term" value="F:pyridoxal phosphate binding"/>
    <property type="evidence" value="ECO:0007669"/>
    <property type="project" value="InterPro"/>
</dbReference>
<evidence type="ECO:0000256" key="2">
    <source>
        <dbReference type="ARBA" id="ARBA00007441"/>
    </source>
</evidence>
<dbReference type="CDD" id="cd00609">
    <property type="entry name" value="AAT_like"/>
    <property type="match status" value="1"/>
</dbReference>
<organism evidence="7 8">
    <name type="scientific">Dermacoccus abyssi</name>
    <dbReference type="NCBI Taxonomy" id="322596"/>
    <lineage>
        <taxon>Bacteria</taxon>
        <taxon>Bacillati</taxon>
        <taxon>Actinomycetota</taxon>
        <taxon>Actinomycetes</taxon>
        <taxon>Micrococcales</taxon>
        <taxon>Dermacoccaceae</taxon>
        <taxon>Dermacoccus</taxon>
    </lineage>
</organism>
<dbReference type="SUPFAM" id="SSF53383">
    <property type="entry name" value="PLP-dependent transferases"/>
    <property type="match status" value="1"/>
</dbReference>
<dbReference type="FunFam" id="3.40.640.10:FF:000033">
    <property type="entry name" value="Aspartate aminotransferase"/>
    <property type="match status" value="1"/>
</dbReference>
<evidence type="ECO:0000256" key="3">
    <source>
        <dbReference type="ARBA" id="ARBA00022576"/>
    </source>
</evidence>
<dbReference type="PANTHER" id="PTHR46383">
    <property type="entry name" value="ASPARTATE AMINOTRANSFERASE"/>
    <property type="match status" value="1"/>
</dbReference>
<dbReference type="InterPro" id="IPR050596">
    <property type="entry name" value="AspAT/PAT-like"/>
</dbReference>
<dbReference type="Pfam" id="PF00155">
    <property type="entry name" value="Aminotran_1_2"/>
    <property type="match status" value="1"/>
</dbReference>
<evidence type="ECO:0000256" key="4">
    <source>
        <dbReference type="ARBA" id="ARBA00022679"/>
    </source>
</evidence>
<accession>A0A417ZA81</accession>
<dbReference type="Gene3D" id="3.40.640.10">
    <property type="entry name" value="Type I PLP-dependent aspartate aminotransferase-like (Major domain)"/>
    <property type="match status" value="1"/>
</dbReference>
<dbReference type="GO" id="GO:0006520">
    <property type="term" value="P:amino acid metabolic process"/>
    <property type="evidence" value="ECO:0007669"/>
    <property type="project" value="InterPro"/>
</dbReference>
<dbReference type="RefSeq" id="WP_118912443.1">
    <property type="nucleotide sequence ID" value="NZ_CBCRVH010000002.1"/>
</dbReference>
<evidence type="ECO:0000313" key="8">
    <source>
        <dbReference type="Proteomes" id="UP000285376"/>
    </source>
</evidence>
<keyword evidence="4 7" id="KW-0808">Transferase</keyword>
<dbReference type="InterPro" id="IPR015422">
    <property type="entry name" value="PyrdxlP-dep_Trfase_small"/>
</dbReference>
<evidence type="ECO:0000256" key="5">
    <source>
        <dbReference type="ARBA" id="ARBA00022898"/>
    </source>
</evidence>
<evidence type="ECO:0000259" key="6">
    <source>
        <dbReference type="Pfam" id="PF00155"/>
    </source>
</evidence>
<comment type="similarity">
    <text evidence="2">Belongs to the class-I pyridoxal-phosphate-dependent aminotransferase family.</text>
</comment>
<feature type="domain" description="Aminotransferase class I/classII large" evidence="6">
    <location>
        <begin position="29"/>
        <end position="378"/>
    </location>
</feature>
<keyword evidence="5" id="KW-0663">Pyridoxal phosphate</keyword>
<dbReference type="Gene3D" id="3.90.1150.10">
    <property type="entry name" value="Aspartate Aminotransferase, domain 1"/>
    <property type="match status" value="1"/>
</dbReference>
<protein>
    <submittedName>
        <fullName evidence="7">Aminotransferase class I/II-fold pyridoxal phosphate-dependent enzyme</fullName>
    </submittedName>
</protein>